<dbReference type="PRINTS" id="PR01438">
    <property type="entry name" value="UNVRSLSTRESS"/>
</dbReference>
<dbReference type="InterPro" id="IPR006016">
    <property type="entry name" value="UspA"/>
</dbReference>
<evidence type="ECO:0000256" key="1">
    <source>
        <dbReference type="ARBA" id="ARBA00008791"/>
    </source>
</evidence>
<gene>
    <name evidence="3" type="ORF">ABEG17_17225</name>
</gene>
<dbReference type="RefSeq" id="WP_406830718.1">
    <property type="nucleotide sequence ID" value="NZ_CP157483.1"/>
</dbReference>
<dbReference type="AlphaFoldDB" id="A0AAU7JSS1"/>
<proteinExistence type="inferred from homology"/>
<dbReference type="PANTHER" id="PTHR46268">
    <property type="entry name" value="STRESS RESPONSE PROTEIN NHAX"/>
    <property type="match status" value="1"/>
</dbReference>
<dbReference type="EMBL" id="CP157483">
    <property type="protein sequence ID" value="XBO43287.1"/>
    <property type="molecule type" value="Genomic_DNA"/>
</dbReference>
<feature type="domain" description="UspA" evidence="2">
    <location>
        <begin position="162"/>
        <end position="286"/>
    </location>
</feature>
<reference evidence="3" key="1">
    <citation type="submission" date="2024-05" db="EMBL/GenBank/DDBJ databases">
        <authorList>
            <person name="Kim S."/>
            <person name="Heo J."/>
            <person name="Choi H."/>
            <person name="Choi Y."/>
            <person name="Kwon S.-W."/>
            <person name="Kim Y."/>
        </authorList>
    </citation>
    <scope>NUCLEOTIDE SEQUENCE</scope>
    <source>
        <strain evidence="3">KACC 23699</strain>
    </source>
</reference>
<organism evidence="3">
    <name type="scientific">Pedococcus sp. KACC 23699</name>
    <dbReference type="NCBI Taxonomy" id="3149228"/>
    <lineage>
        <taxon>Bacteria</taxon>
        <taxon>Bacillati</taxon>
        <taxon>Actinomycetota</taxon>
        <taxon>Actinomycetes</taxon>
        <taxon>Micrococcales</taxon>
        <taxon>Intrasporangiaceae</taxon>
        <taxon>Pedococcus</taxon>
    </lineage>
</organism>
<feature type="domain" description="UspA" evidence="2">
    <location>
        <begin position="11"/>
        <end position="142"/>
    </location>
</feature>
<dbReference type="Pfam" id="PF00582">
    <property type="entry name" value="Usp"/>
    <property type="match status" value="2"/>
</dbReference>
<evidence type="ECO:0000259" key="2">
    <source>
        <dbReference type="Pfam" id="PF00582"/>
    </source>
</evidence>
<dbReference type="InterPro" id="IPR014729">
    <property type="entry name" value="Rossmann-like_a/b/a_fold"/>
</dbReference>
<sequence length="310" mass="32384">MVVGAQQDPAVVVGCDGSWESMEAVDVAVEEAARRRLHLVVLTIEDEADRGVRHLGDWSRATSESTLQAEATGRRAVERIGSRWSHVTVVSAETVESPQVEALAARARLLVVGRHGSRGLGAFASGSTSEQLVRRLGCPVLVAGPRPAAPRISTVGTRHPVVVVGVDDEPSADVVLSIAVEAAQSRGWALTVVYAAPRADAELHVLAARIWDRHADLLLSQRAPDHSLARVVVDVTQPVAALLTHAGPQDLLVVGTEGQGRLAGLISGSVARGVLDQMPCDVLVVPPAAVLAHRPAAHDNGASPVPAVDA</sequence>
<dbReference type="CDD" id="cd00293">
    <property type="entry name" value="USP-like"/>
    <property type="match status" value="1"/>
</dbReference>
<dbReference type="SUPFAM" id="SSF52402">
    <property type="entry name" value="Adenine nucleotide alpha hydrolases-like"/>
    <property type="match status" value="2"/>
</dbReference>
<dbReference type="InterPro" id="IPR006015">
    <property type="entry name" value="Universal_stress_UspA"/>
</dbReference>
<dbReference type="PANTHER" id="PTHR46268:SF6">
    <property type="entry name" value="UNIVERSAL STRESS PROTEIN UP12"/>
    <property type="match status" value="1"/>
</dbReference>
<evidence type="ECO:0000313" key="3">
    <source>
        <dbReference type="EMBL" id="XBO43287.1"/>
    </source>
</evidence>
<accession>A0AAU7JSS1</accession>
<protein>
    <submittedName>
        <fullName evidence="3">Universal stress protein</fullName>
    </submittedName>
</protein>
<dbReference type="Gene3D" id="3.40.50.620">
    <property type="entry name" value="HUPs"/>
    <property type="match status" value="2"/>
</dbReference>
<name>A0AAU7JSS1_9MICO</name>
<comment type="similarity">
    <text evidence="1">Belongs to the universal stress protein A family.</text>
</comment>